<evidence type="ECO:0000256" key="1">
    <source>
        <dbReference type="ARBA" id="ARBA00022741"/>
    </source>
</evidence>
<dbReference type="EMBL" id="FQUX01000002">
    <property type="protein sequence ID" value="SHF13405.1"/>
    <property type="molecule type" value="Genomic_DNA"/>
</dbReference>
<dbReference type="Pfam" id="PF00271">
    <property type="entry name" value="Helicase_C"/>
    <property type="match status" value="1"/>
</dbReference>
<evidence type="ECO:0000313" key="12">
    <source>
        <dbReference type="Proteomes" id="UP000184406"/>
    </source>
</evidence>
<dbReference type="PANTHER" id="PTHR47959">
    <property type="entry name" value="ATP-DEPENDENT RNA HELICASE RHLE-RELATED"/>
    <property type="match status" value="1"/>
</dbReference>
<keyword evidence="2" id="KW-0378">Hydrolase</keyword>
<dbReference type="SMART" id="SM00487">
    <property type="entry name" value="DEXDc"/>
    <property type="match status" value="1"/>
</dbReference>
<dbReference type="GO" id="GO:0003724">
    <property type="term" value="F:RNA helicase activity"/>
    <property type="evidence" value="ECO:0007669"/>
    <property type="project" value="InterPro"/>
</dbReference>
<dbReference type="PROSITE" id="PS51195">
    <property type="entry name" value="Q_MOTIF"/>
    <property type="match status" value="1"/>
</dbReference>
<dbReference type="GO" id="GO:0016787">
    <property type="term" value="F:hydrolase activity"/>
    <property type="evidence" value="ECO:0007669"/>
    <property type="project" value="UniProtKB-KW"/>
</dbReference>
<dbReference type="GO" id="GO:0005524">
    <property type="term" value="F:ATP binding"/>
    <property type="evidence" value="ECO:0007669"/>
    <property type="project" value="UniProtKB-KW"/>
</dbReference>
<dbReference type="Proteomes" id="UP000184406">
    <property type="component" value="Unassembled WGS sequence"/>
</dbReference>
<dbReference type="AlphaFoldDB" id="A0A1M4Z5Z3"/>
<feature type="compositionally biased region" description="Basic and acidic residues" evidence="7">
    <location>
        <begin position="412"/>
        <end position="423"/>
    </location>
</feature>
<dbReference type="InterPro" id="IPR014001">
    <property type="entry name" value="Helicase_ATP-bd"/>
</dbReference>
<dbReference type="SMART" id="SM00490">
    <property type="entry name" value="HELICc"/>
    <property type="match status" value="1"/>
</dbReference>
<keyword evidence="1" id="KW-0547">Nucleotide-binding</keyword>
<feature type="domain" description="DEAD-box RNA helicase Q" evidence="10">
    <location>
        <begin position="33"/>
        <end position="61"/>
    </location>
</feature>
<dbReference type="Pfam" id="PF00270">
    <property type="entry name" value="DEAD"/>
    <property type="match status" value="1"/>
</dbReference>
<proteinExistence type="inferred from homology"/>
<evidence type="ECO:0000256" key="4">
    <source>
        <dbReference type="ARBA" id="ARBA00022840"/>
    </source>
</evidence>
<keyword evidence="4" id="KW-0067">ATP-binding</keyword>
<evidence type="ECO:0000259" key="10">
    <source>
        <dbReference type="PROSITE" id="PS51195"/>
    </source>
</evidence>
<feature type="region of interest" description="Disordered" evidence="7">
    <location>
        <begin position="412"/>
        <end position="483"/>
    </location>
</feature>
<comment type="similarity">
    <text evidence="5">Belongs to the DEAD box helicase family.</text>
</comment>
<reference evidence="12" key="1">
    <citation type="submission" date="2016-11" db="EMBL/GenBank/DDBJ databases">
        <authorList>
            <person name="Varghese N."/>
            <person name="Submissions S."/>
        </authorList>
    </citation>
    <scope>NUCLEOTIDE SEQUENCE [LARGE SCALE GENOMIC DNA]</scope>
    <source>
        <strain evidence="12">DSM 17539</strain>
    </source>
</reference>
<evidence type="ECO:0000313" key="11">
    <source>
        <dbReference type="EMBL" id="SHF13405.1"/>
    </source>
</evidence>
<evidence type="ECO:0000259" key="9">
    <source>
        <dbReference type="PROSITE" id="PS51194"/>
    </source>
</evidence>
<dbReference type="GO" id="GO:0003676">
    <property type="term" value="F:nucleic acid binding"/>
    <property type="evidence" value="ECO:0007669"/>
    <property type="project" value="InterPro"/>
</dbReference>
<dbReference type="InterPro" id="IPR014014">
    <property type="entry name" value="RNA_helicase_DEAD_Q_motif"/>
</dbReference>
<accession>A0A1M4Z5Z3</accession>
<dbReference type="Gene3D" id="3.40.50.300">
    <property type="entry name" value="P-loop containing nucleotide triphosphate hydrolases"/>
    <property type="match status" value="2"/>
</dbReference>
<organism evidence="11 12">
    <name type="scientific">Arenibacter palladensis</name>
    <dbReference type="NCBI Taxonomy" id="237373"/>
    <lineage>
        <taxon>Bacteria</taxon>
        <taxon>Pseudomonadati</taxon>
        <taxon>Bacteroidota</taxon>
        <taxon>Flavobacteriia</taxon>
        <taxon>Flavobacteriales</taxon>
        <taxon>Flavobacteriaceae</taxon>
        <taxon>Arenibacter</taxon>
    </lineage>
</organism>
<dbReference type="InterPro" id="IPR044742">
    <property type="entry name" value="DEAD/DEAH_RhlB"/>
</dbReference>
<protein>
    <submittedName>
        <fullName evidence="11">ATP-dependent RNA helicase RhlE</fullName>
    </submittedName>
</protein>
<feature type="short sequence motif" description="Q motif" evidence="6">
    <location>
        <begin position="33"/>
        <end position="61"/>
    </location>
</feature>
<dbReference type="InterPro" id="IPR001650">
    <property type="entry name" value="Helicase_C-like"/>
</dbReference>
<dbReference type="PANTHER" id="PTHR47959:SF13">
    <property type="entry name" value="ATP-DEPENDENT RNA HELICASE RHLE"/>
    <property type="match status" value="1"/>
</dbReference>
<dbReference type="CDD" id="cd00268">
    <property type="entry name" value="DEADc"/>
    <property type="match status" value="1"/>
</dbReference>
<feature type="domain" description="Helicase ATP-binding" evidence="8">
    <location>
        <begin position="64"/>
        <end position="235"/>
    </location>
</feature>
<keyword evidence="12" id="KW-1185">Reference proteome</keyword>
<dbReference type="InterPro" id="IPR050079">
    <property type="entry name" value="DEAD_box_RNA_helicase"/>
</dbReference>
<evidence type="ECO:0000259" key="8">
    <source>
        <dbReference type="PROSITE" id="PS51192"/>
    </source>
</evidence>
<dbReference type="SUPFAM" id="SSF52540">
    <property type="entry name" value="P-loop containing nucleoside triphosphate hydrolases"/>
    <property type="match status" value="1"/>
</dbReference>
<evidence type="ECO:0000256" key="2">
    <source>
        <dbReference type="ARBA" id="ARBA00022801"/>
    </source>
</evidence>
<evidence type="ECO:0000256" key="5">
    <source>
        <dbReference type="ARBA" id="ARBA00038437"/>
    </source>
</evidence>
<dbReference type="PROSITE" id="PS51192">
    <property type="entry name" value="HELICASE_ATP_BIND_1"/>
    <property type="match status" value="1"/>
</dbReference>
<sequence length="483" mass="55021">MNLRLPLNYINNCKNGSNQDYKLYLCPKILGMSTFSDFNISKQLHYAIEDLGFGSPTPIQQEAFSVIMSGKDIVGIAQTGTGKTFAYMLPLLQELKFSKQPNPRILILVPTRELVLQVVANIEAYSKYMSVRVCGIYGGANINTQRQAVAQGCDILVATPGRLYDLTLDRTVKLKDIKKLVIDEVDVMLDLGFRFQITNIFELMPQRRQNIMFSATMTEEVSKLIEDFFIAPVKISIAVSGTPLENIEQVVYAVPNYYTKVNLLAFLLKDKTIYKKVLIFVSNKRSADRLFEALKEDFGDEAAIIHSNKTQNYRIRSIKQFDEGKNRILVSTDVMSRGLDLEQITHVINFDTPTFPENYMHRIGRTGRAEKKGNSLLLYTEKEEEFKNAIEKLMDYEIPLLELPKEVKISEELAPEERPKNLEHNNPVSASEAEARGAAFHEKAEKNKKVNQGGSYKRVIAKKYKKPITRGDKRLAQKNKKRK</sequence>
<feature type="compositionally biased region" description="Basic and acidic residues" evidence="7">
    <location>
        <begin position="433"/>
        <end position="448"/>
    </location>
</feature>
<evidence type="ECO:0000256" key="3">
    <source>
        <dbReference type="ARBA" id="ARBA00022806"/>
    </source>
</evidence>
<dbReference type="InterPro" id="IPR011545">
    <property type="entry name" value="DEAD/DEAH_box_helicase_dom"/>
</dbReference>
<dbReference type="GO" id="GO:0005829">
    <property type="term" value="C:cytosol"/>
    <property type="evidence" value="ECO:0007669"/>
    <property type="project" value="TreeGrafter"/>
</dbReference>
<evidence type="ECO:0000256" key="7">
    <source>
        <dbReference type="SAM" id="MobiDB-lite"/>
    </source>
</evidence>
<dbReference type="InterPro" id="IPR027417">
    <property type="entry name" value="P-loop_NTPase"/>
</dbReference>
<name>A0A1M4Z5Z3_9FLAO</name>
<feature type="compositionally biased region" description="Basic residues" evidence="7">
    <location>
        <begin position="459"/>
        <end position="468"/>
    </location>
</feature>
<evidence type="ECO:0000256" key="6">
    <source>
        <dbReference type="PROSITE-ProRule" id="PRU00552"/>
    </source>
</evidence>
<dbReference type="CDD" id="cd18787">
    <property type="entry name" value="SF2_C_DEAD"/>
    <property type="match status" value="1"/>
</dbReference>
<feature type="domain" description="Helicase C-terminal" evidence="9">
    <location>
        <begin position="267"/>
        <end position="411"/>
    </location>
</feature>
<gene>
    <name evidence="11" type="ORF">SAMN03080594_102706</name>
</gene>
<dbReference type="PROSITE" id="PS51194">
    <property type="entry name" value="HELICASE_CTER"/>
    <property type="match status" value="1"/>
</dbReference>
<keyword evidence="3 11" id="KW-0347">Helicase</keyword>